<dbReference type="InterPro" id="IPR052360">
    <property type="entry name" value="Transcr_Regulatory_Proteins"/>
</dbReference>
<dbReference type="PROSITE" id="PS00463">
    <property type="entry name" value="ZN2_CY6_FUNGAL_1"/>
    <property type="match status" value="1"/>
</dbReference>
<dbReference type="Pfam" id="PF11951">
    <property type="entry name" value="Fungal_trans_2"/>
    <property type="match status" value="1"/>
</dbReference>
<name>A0AAJ0HIX7_9PEZI</name>
<dbReference type="AlphaFoldDB" id="A0AAJ0HIX7"/>
<dbReference type="GO" id="GO:0000981">
    <property type="term" value="F:DNA-binding transcription factor activity, RNA polymerase II-specific"/>
    <property type="evidence" value="ECO:0007669"/>
    <property type="project" value="InterPro"/>
</dbReference>
<dbReference type="PROSITE" id="PS50048">
    <property type="entry name" value="ZN2_CY6_FUNGAL_2"/>
    <property type="match status" value="1"/>
</dbReference>
<evidence type="ECO:0000256" key="5">
    <source>
        <dbReference type="ARBA" id="ARBA00023163"/>
    </source>
</evidence>
<dbReference type="GO" id="GO:0008270">
    <property type="term" value="F:zinc ion binding"/>
    <property type="evidence" value="ECO:0007669"/>
    <property type="project" value="InterPro"/>
</dbReference>
<evidence type="ECO:0000256" key="2">
    <source>
        <dbReference type="ARBA" id="ARBA00022833"/>
    </source>
</evidence>
<dbReference type="SMART" id="SM00066">
    <property type="entry name" value="GAL4"/>
    <property type="match status" value="1"/>
</dbReference>
<keyword evidence="6" id="KW-0539">Nucleus</keyword>
<dbReference type="GO" id="GO:0003677">
    <property type="term" value="F:DNA binding"/>
    <property type="evidence" value="ECO:0007669"/>
    <property type="project" value="UniProtKB-KW"/>
</dbReference>
<dbReference type="InterPro" id="IPR021858">
    <property type="entry name" value="Fun_TF"/>
</dbReference>
<protein>
    <recommendedName>
        <fullName evidence="7">Zn(2)-C6 fungal-type domain-containing protein</fullName>
    </recommendedName>
</protein>
<reference evidence="8" key="1">
    <citation type="journal article" date="2023" name="Mol. Phylogenet. Evol.">
        <title>Genome-scale phylogeny and comparative genomics of the fungal order Sordariales.</title>
        <authorList>
            <person name="Hensen N."/>
            <person name="Bonometti L."/>
            <person name="Westerberg I."/>
            <person name="Brannstrom I.O."/>
            <person name="Guillou S."/>
            <person name="Cros-Aarteil S."/>
            <person name="Calhoun S."/>
            <person name="Haridas S."/>
            <person name="Kuo A."/>
            <person name="Mondo S."/>
            <person name="Pangilinan J."/>
            <person name="Riley R."/>
            <person name="LaButti K."/>
            <person name="Andreopoulos B."/>
            <person name="Lipzen A."/>
            <person name="Chen C."/>
            <person name="Yan M."/>
            <person name="Daum C."/>
            <person name="Ng V."/>
            <person name="Clum A."/>
            <person name="Steindorff A."/>
            <person name="Ohm R.A."/>
            <person name="Martin F."/>
            <person name="Silar P."/>
            <person name="Natvig D.O."/>
            <person name="Lalanne C."/>
            <person name="Gautier V."/>
            <person name="Ament-Velasquez S.L."/>
            <person name="Kruys A."/>
            <person name="Hutchinson M.I."/>
            <person name="Powell A.J."/>
            <person name="Barry K."/>
            <person name="Miller A.N."/>
            <person name="Grigoriev I.V."/>
            <person name="Debuchy R."/>
            <person name="Gladieux P."/>
            <person name="Hiltunen Thoren M."/>
            <person name="Johannesson H."/>
        </authorList>
    </citation>
    <scope>NUCLEOTIDE SEQUENCE</scope>
    <source>
        <strain evidence="8">CBS 955.72</strain>
    </source>
</reference>
<evidence type="ECO:0000313" key="8">
    <source>
        <dbReference type="EMBL" id="KAK3353546.1"/>
    </source>
</evidence>
<dbReference type="InterPro" id="IPR036864">
    <property type="entry name" value="Zn2-C6_fun-type_DNA-bd_sf"/>
</dbReference>
<dbReference type="PANTHER" id="PTHR36206">
    <property type="entry name" value="ASPERCRYPTIN BIOSYNTHESIS CLUSTER-SPECIFIC TRANSCRIPTION REGULATOR ATNN-RELATED"/>
    <property type="match status" value="1"/>
</dbReference>
<reference evidence="8" key="2">
    <citation type="submission" date="2023-06" db="EMBL/GenBank/DDBJ databases">
        <authorList>
            <consortium name="Lawrence Berkeley National Laboratory"/>
            <person name="Haridas S."/>
            <person name="Hensen N."/>
            <person name="Bonometti L."/>
            <person name="Westerberg I."/>
            <person name="Brannstrom I.O."/>
            <person name="Guillou S."/>
            <person name="Cros-Aarteil S."/>
            <person name="Calhoun S."/>
            <person name="Kuo A."/>
            <person name="Mondo S."/>
            <person name="Pangilinan J."/>
            <person name="Riley R."/>
            <person name="Labutti K."/>
            <person name="Andreopoulos B."/>
            <person name="Lipzen A."/>
            <person name="Chen C."/>
            <person name="Yanf M."/>
            <person name="Daum C."/>
            <person name="Ng V."/>
            <person name="Clum A."/>
            <person name="Steindorff A."/>
            <person name="Ohm R."/>
            <person name="Martin F."/>
            <person name="Silar P."/>
            <person name="Natvig D."/>
            <person name="Lalanne C."/>
            <person name="Gautier V."/>
            <person name="Ament-Velasquez S.L."/>
            <person name="Kruys A."/>
            <person name="Hutchinson M.I."/>
            <person name="Powell A.J."/>
            <person name="Barry K."/>
            <person name="Miller A.N."/>
            <person name="Grigoriev I.V."/>
            <person name="Debuchy R."/>
            <person name="Gladieux P."/>
            <person name="Thoren M.H."/>
            <person name="Johannesson H."/>
        </authorList>
    </citation>
    <scope>NUCLEOTIDE SEQUENCE</scope>
    <source>
        <strain evidence="8">CBS 955.72</strain>
    </source>
</reference>
<evidence type="ECO:0000256" key="3">
    <source>
        <dbReference type="ARBA" id="ARBA00023015"/>
    </source>
</evidence>
<evidence type="ECO:0000256" key="6">
    <source>
        <dbReference type="ARBA" id="ARBA00023242"/>
    </source>
</evidence>
<keyword evidence="9" id="KW-1185">Reference proteome</keyword>
<evidence type="ECO:0000256" key="1">
    <source>
        <dbReference type="ARBA" id="ARBA00022723"/>
    </source>
</evidence>
<keyword evidence="1" id="KW-0479">Metal-binding</keyword>
<dbReference type="Pfam" id="PF00172">
    <property type="entry name" value="Zn_clus"/>
    <property type="match status" value="1"/>
</dbReference>
<keyword evidence="4" id="KW-0238">DNA-binding</keyword>
<proteinExistence type="predicted"/>
<dbReference type="EMBL" id="JAUIQD010000004">
    <property type="protein sequence ID" value="KAK3353546.1"/>
    <property type="molecule type" value="Genomic_DNA"/>
</dbReference>
<evidence type="ECO:0000313" key="9">
    <source>
        <dbReference type="Proteomes" id="UP001275084"/>
    </source>
</evidence>
<keyword evidence="3" id="KW-0805">Transcription regulation</keyword>
<dbReference type="PANTHER" id="PTHR36206:SF16">
    <property type="entry name" value="TRANSCRIPTION FACTOR DOMAIN-CONTAINING PROTEIN-RELATED"/>
    <property type="match status" value="1"/>
</dbReference>
<dbReference type="Gene3D" id="4.10.240.10">
    <property type="entry name" value="Zn(2)-C6 fungal-type DNA-binding domain"/>
    <property type="match status" value="1"/>
</dbReference>
<accession>A0AAJ0HIX7</accession>
<comment type="caution">
    <text evidence="8">The sequence shown here is derived from an EMBL/GenBank/DDBJ whole genome shotgun (WGS) entry which is preliminary data.</text>
</comment>
<evidence type="ECO:0000256" key="4">
    <source>
        <dbReference type="ARBA" id="ARBA00023125"/>
    </source>
</evidence>
<dbReference type="InterPro" id="IPR001138">
    <property type="entry name" value="Zn2Cys6_DnaBD"/>
</dbReference>
<dbReference type="SUPFAM" id="SSF57701">
    <property type="entry name" value="Zn2/Cys6 DNA-binding domain"/>
    <property type="match status" value="1"/>
</dbReference>
<organism evidence="8 9">
    <name type="scientific">Lasiosphaeria hispida</name>
    <dbReference type="NCBI Taxonomy" id="260671"/>
    <lineage>
        <taxon>Eukaryota</taxon>
        <taxon>Fungi</taxon>
        <taxon>Dikarya</taxon>
        <taxon>Ascomycota</taxon>
        <taxon>Pezizomycotina</taxon>
        <taxon>Sordariomycetes</taxon>
        <taxon>Sordariomycetidae</taxon>
        <taxon>Sordariales</taxon>
        <taxon>Lasiosphaeriaceae</taxon>
        <taxon>Lasiosphaeria</taxon>
    </lineage>
</organism>
<sequence>MARKGSQKVKTGCLTCKTRKVKCDEAKPHCVRCTSTGRKCDGYQAPPAGVYSWLELLGKEPILPTITSRRNSQESRALEFYHRVIAPSFTLFPEDDFWTKMVAQASYSEPAVRHAVIAISCIYEQIGETPCDLLLVTPKGRYAMGHYNQALQQLTKTRDESVVLFVCVLFVCIEALRENKDAAIAHCRHGIMIYNSARSGGGAAWVREYLLPTFVRLSAFPFFFGGTLETIPGLSGAEEEDISGSHSSFNVSRYRIDLLIARCIRFVRSRDPPAPGLPKPTPDASAMQQRERLDDMLDEWLRNFETFKLETPKPDAVGLCLLLQMKCLSGKIWISACTEDSEMAFDQNLPLFRQIVEMAGLVVASEMKQRKPGESSKHKFIFEMGYLPTLYFVVVKCRDLETRISALAYLTALSADYENLWNASLLYSVGKRVIELEHGTMFELRSPDGSASLPPEELRVRDAIITRDAEVRVEKGGRSVRHRRVNFMVWDANGPALIDEWVELHSLDNLPTPKGFCSKLGTKVGLPVGIRISP</sequence>
<dbReference type="CDD" id="cd00067">
    <property type="entry name" value="GAL4"/>
    <property type="match status" value="1"/>
</dbReference>
<keyword evidence="5" id="KW-0804">Transcription</keyword>
<evidence type="ECO:0000259" key="7">
    <source>
        <dbReference type="PROSITE" id="PS50048"/>
    </source>
</evidence>
<keyword evidence="2" id="KW-0862">Zinc</keyword>
<dbReference type="Proteomes" id="UP001275084">
    <property type="component" value="Unassembled WGS sequence"/>
</dbReference>
<feature type="domain" description="Zn(2)-C6 fungal-type" evidence="7">
    <location>
        <begin position="12"/>
        <end position="40"/>
    </location>
</feature>
<gene>
    <name evidence="8" type="ORF">B0T25DRAFT_544787</name>
</gene>